<protein>
    <submittedName>
        <fullName evidence="2">Uncharacterized protein</fullName>
    </submittedName>
</protein>
<organism evidence="2 3">
    <name type="scientific">Aegilops tauschii subsp. strangulata</name>
    <name type="common">Goatgrass</name>
    <dbReference type="NCBI Taxonomy" id="200361"/>
    <lineage>
        <taxon>Eukaryota</taxon>
        <taxon>Viridiplantae</taxon>
        <taxon>Streptophyta</taxon>
        <taxon>Embryophyta</taxon>
        <taxon>Tracheophyta</taxon>
        <taxon>Spermatophyta</taxon>
        <taxon>Magnoliopsida</taxon>
        <taxon>Liliopsida</taxon>
        <taxon>Poales</taxon>
        <taxon>Poaceae</taxon>
        <taxon>BOP clade</taxon>
        <taxon>Pooideae</taxon>
        <taxon>Triticodae</taxon>
        <taxon>Triticeae</taxon>
        <taxon>Triticinae</taxon>
        <taxon>Aegilops</taxon>
    </lineage>
</organism>
<feature type="region of interest" description="Disordered" evidence="1">
    <location>
        <begin position="1"/>
        <end position="36"/>
    </location>
</feature>
<dbReference type="EnsemblPlants" id="AET4Gv20069000.7">
    <property type="protein sequence ID" value="AET4Gv20069000.7"/>
    <property type="gene ID" value="AET4Gv20069000"/>
</dbReference>
<evidence type="ECO:0000313" key="2">
    <source>
        <dbReference type="EnsemblPlants" id="AET4Gv20069000.7"/>
    </source>
</evidence>
<reference evidence="2" key="4">
    <citation type="submission" date="2019-03" db="UniProtKB">
        <authorList>
            <consortium name="EnsemblPlants"/>
        </authorList>
    </citation>
    <scope>IDENTIFICATION</scope>
</reference>
<reference evidence="3" key="1">
    <citation type="journal article" date="2014" name="Science">
        <title>Ancient hybridizations among the ancestral genomes of bread wheat.</title>
        <authorList>
            <consortium name="International Wheat Genome Sequencing Consortium,"/>
            <person name="Marcussen T."/>
            <person name="Sandve S.R."/>
            <person name="Heier L."/>
            <person name="Spannagl M."/>
            <person name="Pfeifer M."/>
            <person name="Jakobsen K.S."/>
            <person name="Wulff B.B."/>
            <person name="Steuernagel B."/>
            <person name="Mayer K.F."/>
            <person name="Olsen O.A."/>
        </authorList>
    </citation>
    <scope>NUCLEOTIDE SEQUENCE [LARGE SCALE GENOMIC DNA]</scope>
    <source>
        <strain evidence="3">cv. AL8/78</strain>
    </source>
</reference>
<reference evidence="2" key="5">
    <citation type="journal article" date="2021" name="G3 (Bethesda)">
        <title>Aegilops tauschii genome assembly Aet v5.0 features greater sequence contiguity and improved annotation.</title>
        <authorList>
            <person name="Wang L."/>
            <person name="Zhu T."/>
            <person name="Rodriguez J.C."/>
            <person name="Deal K.R."/>
            <person name="Dubcovsky J."/>
            <person name="McGuire P.E."/>
            <person name="Lux T."/>
            <person name="Spannagl M."/>
            <person name="Mayer K.F.X."/>
            <person name="Baldrich P."/>
            <person name="Meyers B.C."/>
            <person name="Huo N."/>
            <person name="Gu Y.Q."/>
            <person name="Zhou H."/>
            <person name="Devos K.M."/>
            <person name="Bennetzen J.L."/>
            <person name="Unver T."/>
            <person name="Budak H."/>
            <person name="Gulick P.J."/>
            <person name="Galiba G."/>
            <person name="Kalapos B."/>
            <person name="Nelson D.R."/>
            <person name="Li P."/>
            <person name="You F.M."/>
            <person name="Luo M.C."/>
            <person name="Dvorak J."/>
        </authorList>
    </citation>
    <scope>NUCLEOTIDE SEQUENCE [LARGE SCALE GENOMIC DNA]</scope>
    <source>
        <strain evidence="2">cv. AL8/78</strain>
    </source>
</reference>
<dbReference type="Proteomes" id="UP000015105">
    <property type="component" value="Chromosome 4D"/>
</dbReference>
<proteinExistence type="predicted"/>
<reference evidence="3" key="2">
    <citation type="journal article" date="2017" name="Nat. Plants">
        <title>The Aegilops tauschii genome reveals multiple impacts of transposons.</title>
        <authorList>
            <person name="Zhao G."/>
            <person name="Zou C."/>
            <person name="Li K."/>
            <person name="Wang K."/>
            <person name="Li T."/>
            <person name="Gao L."/>
            <person name="Zhang X."/>
            <person name="Wang H."/>
            <person name="Yang Z."/>
            <person name="Liu X."/>
            <person name="Jiang W."/>
            <person name="Mao L."/>
            <person name="Kong X."/>
            <person name="Jiao Y."/>
            <person name="Jia J."/>
        </authorList>
    </citation>
    <scope>NUCLEOTIDE SEQUENCE [LARGE SCALE GENOMIC DNA]</scope>
    <source>
        <strain evidence="3">cv. AL8/78</strain>
    </source>
</reference>
<keyword evidence="3" id="KW-1185">Reference proteome</keyword>
<dbReference type="AlphaFoldDB" id="A0A453H562"/>
<dbReference type="Gramene" id="AET4Gv20069000.7">
    <property type="protein sequence ID" value="AET4Gv20069000.7"/>
    <property type="gene ID" value="AET4Gv20069000"/>
</dbReference>
<sequence>KTATDRSSERSEQKRPTDLAVLHALARTPRHSPPAG</sequence>
<feature type="compositionally biased region" description="Basic and acidic residues" evidence="1">
    <location>
        <begin position="1"/>
        <end position="17"/>
    </location>
</feature>
<reference evidence="2" key="3">
    <citation type="journal article" date="2017" name="Nature">
        <title>Genome sequence of the progenitor of the wheat D genome Aegilops tauschii.</title>
        <authorList>
            <person name="Luo M.C."/>
            <person name="Gu Y.Q."/>
            <person name="Puiu D."/>
            <person name="Wang H."/>
            <person name="Twardziok S.O."/>
            <person name="Deal K.R."/>
            <person name="Huo N."/>
            <person name="Zhu T."/>
            <person name="Wang L."/>
            <person name="Wang Y."/>
            <person name="McGuire P.E."/>
            <person name="Liu S."/>
            <person name="Long H."/>
            <person name="Ramasamy R.K."/>
            <person name="Rodriguez J.C."/>
            <person name="Van S.L."/>
            <person name="Yuan L."/>
            <person name="Wang Z."/>
            <person name="Xia Z."/>
            <person name="Xiao L."/>
            <person name="Anderson O.D."/>
            <person name="Ouyang S."/>
            <person name="Liang Y."/>
            <person name="Zimin A.V."/>
            <person name="Pertea G."/>
            <person name="Qi P."/>
            <person name="Bennetzen J.L."/>
            <person name="Dai X."/>
            <person name="Dawson M.W."/>
            <person name="Muller H.G."/>
            <person name="Kugler K."/>
            <person name="Rivarola-Duarte L."/>
            <person name="Spannagl M."/>
            <person name="Mayer K.F.X."/>
            <person name="Lu F.H."/>
            <person name="Bevan M.W."/>
            <person name="Leroy P."/>
            <person name="Li P."/>
            <person name="You F.M."/>
            <person name="Sun Q."/>
            <person name="Liu Z."/>
            <person name="Lyons E."/>
            <person name="Wicker T."/>
            <person name="Salzberg S.L."/>
            <person name="Devos K.M."/>
            <person name="Dvorak J."/>
        </authorList>
    </citation>
    <scope>NUCLEOTIDE SEQUENCE [LARGE SCALE GENOMIC DNA]</scope>
    <source>
        <strain evidence="2">cv. AL8/78</strain>
    </source>
</reference>
<accession>A0A453H562</accession>
<evidence type="ECO:0000313" key="3">
    <source>
        <dbReference type="Proteomes" id="UP000015105"/>
    </source>
</evidence>
<evidence type="ECO:0000256" key="1">
    <source>
        <dbReference type="SAM" id="MobiDB-lite"/>
    </source>
</evidence>
<name>A0A453H562_AEGTS</name>